<name>A0AA37SYJ7_9ALTE</name>
<feature type="chain" id="PRO_5041245941" description="Lipoprotein" evidence="1">
    <location>
        <begin position="23"/>
        <end position="414"/>
    </location>
</feature>
<evidence type="ECO:0000313" key="3">
    <source>
        <dbReference type="Proteomes" id="UP001156601"/>
    </source>
</evidence>
<evidence type="ECO:0000313" key="2">
    <source>
        <dbReference type="EMBL" id="GLR70964.1"/>
    </source>
</evidence>
<evidence type="ECO:0000256" key="1">
    <source>
        <dbReference type="SAM" id="SignalP"/>
    </source>
</evidence>
<dbReference type="PROSITE" id="PS51257">
    <property type="entry name" value="PROKAR_LIPOPROTEIN"/>
    <property type="match status" value="1"/>
</dbReference>
<protein>
    <recommendedName>
        <fullName evidence="4">Lipoprotein</fullName>
    </recommendedName>
</protein>
<reference evidence="2" key="1">
    <citation type="journal article" date="2014" name="Int. J. Syst. Evol. Microbiol.">
        <title>Complete genome sequence of Corynebacterium casei LMG S-19264T (=DSM 44701T), isolated from a smear-ripened cheese.</title>
        <authorList>
            <consortium name="US DOE Joint Genome Institute (JGI-PGF)"/>
            <person name="Walter F."/>
            <person name="Albersmeier A."/>
            <person name="Kalinowski J."/>
            <person name="Ruckert C."/>
        </authorList>
    </citation>
    <scope>NUCLEOTIDE SEQUENCE</scope>
    <source>
        <strain evidence="2">NBRC 110023</strain>
    </source>
</reference>
<dbReference type="SUPFAM" id="SSF50965">
    <property type="entry name" value="Galactose oxidase, central domain"/>
    <property type="match status" value="1"/>
</dbReference>
<dbReference type="InterPro" id="IPR011043">
    <property type="entry name" value="Gal_Oxase/kelch_b-propeller"/>
</dbReference>
<keyword evidence="3" id="KW-1185">Reference proteome</keyword>
<proteinExistence type="predicted"/>
<accession>A0AA37SYJ7</accession>
<organism evidence="2 3">
    <name type="scientific">Agaribacter marinus</name>
    <dbReference type="NCBI Taxonomy" id="1431249"/>
    <lineage>
        <taxon>Bacteria</taxon>
        <taxon>Pseudomonadati</taxon>
        <taxon>Pseudomonadota</taxon>
        <taxon>Gammaproteobacteria</taxon>
        <taxon>Alteromonadales</taxon>
        <taxon>Alteromonadaceae</taxon>
        <taxon>Agaribacter</taxon>
    </lineage>
</organism>
<dbReference type="RefSeq" id="WP_284217238.1">
    <property type="nucleotide sequence ID" value="NZ_BSOT01000005.1"/>
</dbReference>
<dbReference type="Proteomes" id="UP001156601">
    <property type="component" value="Unassembled WGS sequence"/>
</dbReference>
<comment type="caution">
    <text evidence="2">The sequence shown here is derived from an EMBL/GenBank/DDBJ whole genome shotgun (WGS) entry which is preliminary data.</text>
</comment>
<feature type="signal peptide" evidence="1">
    <location>
        <begin position="1"/>
        <end position="22"/>
    </location>
</feature>
<dbReference type="AlphaFoldDB" id="A0AA37SYJ7"/>
<gene>
    <name evidence="2" type="ORF">GCM10007852_18720</name>
</gene>
<dbReference type="EMBL" id="BSOT01000005">
    <property type="protein sequence ID" value="GLR70964.1"/>
    <property type="molecule type" value="Genomic_DNA"/>
</dbReference>
<evidence type="ECO:0008006" key="4">
    <source>
        <dbReference type="Google" id="ProtNLM"/>
    </source>
</evidence>
<sequence length="414" mass="46741">MKQYRAVIVSVLVVLMAACNNAKELDPNSVNLGDAGAKFKTLNDKHFKPPSLSTISGDYVNTGASVWGAHGRDRLGRIYFAVSNYKDYNASSFLYQYDPRSNQITPQSDALTELKRNNQFMDDMSQNKLHSKLFQAEDGYLYFSSFDETGESNTKNPTWGGVFWRKKPESIEWEYLFSTEEALIAVNSNGRFVYALGYWGHVLYQYDTQKDAVRKIKVGSVPGHISRNFLVTNNGHVFVPKISGPTDLMVELIEYDEKLFQVNTFTLNEYWNTNANDNHGIVSYVQLKNGSTLFLTSTGNLYEIVQMESDRSKVNSLGPISDTGEKAYVSSLFSPDGEEMLVGLGRNEGAAQYQWYLYNIPSKTLVSYPVKDIDLNKHLLYGSLTSDNDGNFYIVGSNRQNSEKHRPIVLKASY</sequence>
<reference evidence="2" key="2">
    <citation type="submission" date="2023-01" db="EMBL/GenBank/DDBJ databases">
        <title>Draft genome sequence of Agaribacter marinus strain NBRC 110023.</title>
        <authorList>
            <person name="Sun Q."/>
            <person name="Mori K."/>
        </authorList>
    </citation>
    <scope>NUCLEOTIDE SEQUENCE</scope>
    <source>
        <strain evidence="2">NBRC 110023</strain>
    </source>
</reference>
<keyword evidence="1" id="KW-0732">Signal</keyword>